<dbReference type="HAMAP" id="MF_00033">
    <property type="entry name" value="MurG"/>
    <property type="match status" value="1"/>
</dbReference>
<keyword evidence="1 10" id="KW-1003">Cell membrane</keyword>
<dbReference type="GO" id="GO:0051301">
    <property type="term" value="P:cell division"/>
    <property type="evidence" value="ECO:0007669"/>
    <property type="project" value="UniProtKB-KW"/>
</dbReference>
<dbReference type="EC" id="2.4.1.227" evidence="10"/>
<feature type="domain" description="Glycosyl transferase family 28 C-terminal" evidence="13">
    <location>
        <begin position="185"/>
        <end position="334"/>
    </location>
</feature>
<evidence type="ECO:0000256" key="11">
    <source>
        <dbReference type="SAM" id="Phobius"/>
    </source>
</evidence>
<dbReference type="InterPro" id="IPR007235">
    <property type="entry name" value="Glyco_trans_28_C"/>
</dbReference>
<evidence type="ECO:0000256" key="5">
    <source>
        <dbReference type="ARBA" id="ARBA00022960"/>
    </source>
</evidence>
<keyword evidence="6 10" id="KW-0573">Peptidoglycan synthesis</keyword>
<accession>A0A0D6EXS2</accession>
<dbReference type="STRING" id="1581557.BN1208_1172"/>
<feature type="transmembrane region" description="Helical" evidence="11">
    <location>
        <begin position="7"/>
        <end position="28"/>
    </location>
</feature>
<dbReference type="InterPro" id="IPR006009">
    <property type="entry name" value="GlcNAc_MurG"/>
</dbReference>
<evidence type="ECO:0000256" key="3">
    <source>
        <dbReference type="ARBA" id="ARBA00022676"/>
    </source>
</evidence>
<dbReference type="CDD" id="cd03785">
    <property type="entry name" value="GT28_MurG"/>
    <property type="match status" value="1"/>
</dbReference>
<dbReference type="PANTHER" id="PTHR21015:SF22">
    <property type="entry name" value="GLYCOSYLTRANSFERASE"/>
    <property type="match status" value="1"/>
</dbReference>
<evidence type="ECO:0000256" key="1">
    <source>
        <dbReference type="ARBA" id="ARBA00022475"/>
    </source>
</evidence>
<keyword evidence="2 10" id="KW-0132">Cell division</keyword>
<proteinExistence type="inferred from homology"/>
<dbReference type="GO" id="GO:0071555">
    <property type="term" value="P:cell wall organization"/>
    <property type="evidence" value="ECO:0007669"/>
    <property type="project" value="UniProtKB-KW"/>
</dbReference>
<feature type="transmembrane region" description="Helical" evidence="11">
    <location>
        <begin position="69"/>
        <end position="90"/>
    </location>
</feature>
<evidence type="ECO:0000313" key="14">
    <source>
        <dbReference type="EMBL" id="CEZ20053.1"/>
    </source>
</evidence>
<dbReference type="Gene3D" id="3.40.50.2000">
    <property type="entry name" value="Glycogen Phosphorylase B"/>
    <property type="match status" value="2"/>
</dbReference>
<keyword evidence="3 10" id="KW-0328">Glycosyltransferase</keyword>
<comment type="subcellular location">
    <subcellularLocation>
        <location evidence="10">Cell membrane</location>
        <topology evidence="10">Peripheral membrane protein</topology>
        <orientation evidence="10">Cytoplasmic side</orientation>
    </subcellularLocation>
</comment>
<dbReference type="NCBIfam" id="TIGR01133">
    <property type="entry name" value="murG"/>
    <property type="match status" value="1"/>
</dbReference>
<dbReference type="GO" id="GO:0005975">
    <property type="term" value="P:carbohydrate metabolic process"/>
    <property type="evidence" value="ECO:0007669"/>
    <property type="project" value="InterPro"/>
</dbReference>
<evidence type="ECO:0000256" key="6">
    <source>
        <dbReference type="ARBA" id="ARBA00022984"/>
    </source>
</evidence>
<feature type="binding site" evidence="10">
    <location>
        <position position="290"/>
    </location>
    <ligand>
        <name>UDP-N-acetyl-alpha-D-glucosamine</name>
        <dbReference type="ChEBI" id="CHEBI:57705"/>
    </ligand>
</feature>
<feature type="binding site" evidence="10">
    <location>
        <position position="126"/>
    </location>
    <ligand>
        <name>UDP-N-acetyl-alpha-D-glucosamine</name>
        <dbReference type="ChEBI" id="CHEBI:57705"/>
    </ligand>
</feature>
<name>A0A0D6EXS2_9PROT</name>
<dbReference type="SUPFAM" id="SSF53756">
    <property type="entry name" value="UDP-Glycosyltransferase/glycogen phosphorylase"/>
    <property type="match status" value="1"/>
</dbReference>
<evidence type="ECO:0000256" key="8">
    <source>
        <dbReference type="ARBA" id="ARBA00023306"/>
    </source>
</evidence>
<comment type="pathway">
    <text evidence="10">Cell wall biogenesis; peptidoglycan biosynthesis.</text>
</comment>
<feature type="binding site" evidence="10">
    <location>
        <begin position="264"/>
        <end position="269"/>
    </location>
    <ligand>
        <name>UDP-N-acetyl-alpha-D-glucosamine</name>
        <dbReference type="ChEBI" id="CHEBI:57705"/>
    </ligand>
</feature>
<dbReference type="GO" id="GO:0050511">
    <property type="term" value="F:undecaprenyldiphospho-muramoylpentapeptide beta-N-acetylglucosaminyltransferase activity"/>
    <property type="evidence" value="ECO:0007669"/>
    <property type="project" value="UniProtKB-UniRule"/>
</dbReference>
<evidence type="ECO:0000256" key="2">
    <source>
        <dbReference type="ARBA" id="ARBA00022618"/>
    </source>
</evidence>
<dbReference type="GO" id="GO:0009252">
    <property type="term" value="P:peptidoglycan biosynthetic process"/>
    <property type="evidence" value="ECO:0007669"/>
    <property type="project" value="UniProtKB-UniRule"/>
</dbReference>
<dbReference type="Pfam" id="PF04101">
    <property type="entry name" value="Glyco_tran_28_C"/>
    <property type="match status" value="1"/>
</dbReference>
<evidence type="ECO:0000256" key="4">
    <source>
        <dbReference type="ARBA" id="ARBA00022679"/>
    </source>
</evidence>
<evidence type="ECO:0000259" key="13">
    <source>
        <dbReference type="Pfam" id="PF04101"/>
    </source>
</evidence>
<dbReference type="InterPro" id="IPR004276">
    <property type="entry name" value="GlycoTrans_28_N"/>
</dbReference>
<evidence type="ECO:0000256" key="7">
    <source>
        <dbReference type="ARBA" id="ARBA00023136"/>
    </source>
</evidence>
<feature type="binding site" evidence="10">
    <location>
        <position position="163"/>
    </location>
    <ligand>
        <name>UDP-N-acetyl-alpha-D-glucosamine</name>
        <dbReference type="ChEBI" id="CHEBI:57705"/>
    </ligand>
</feature>
<comment type="similarity">
    <text evidence="10">Belongs to the glycosyltransferase 28 family. MurG subfamily.</text>
</comment>
<dbReference type="GO" id="GO:0008360">
    <property type="term" value="P:regulation of cell shape"/>
    <property type="evidence" value="ECO:0007669"/>
    <property type="project" value="UniProtKB-KW"/>
</dbReference>
<keyword evidence="9 10" id="KW-0961">Cell wall biogenesis/degradation</keyword>
<gene>
    <name evidence="10 14" type="primary">murG</name>
    <name evidence="14" type="ORF">BN1208_1172</name>
</gene>
<dbReference type="UniPathway" id="UPA00219"/>
<comment type="function">
    <text evidence="10">Cell wall formation. Catalyzes the transfer of a GlcNAc subunit on undecaprenyl-pyrophosphoryl-MurNAc-pentapeptide (lipid intermediate I) to form undecaprenyl-pyrophosphoryl-MurNAc-(pentapeptide)GlcNAc (lipid intermediate II).</text>
</comment>
<dbReference type="RefSeq" id="WP_046488765.1">
    <property type="nucleotide sequence ID" value="NZ_LN827929.1"/>
</dbReference>
<evidence type="ECO:0000313" key="15">
    <source>
        <dbReference type="Proteomes" id="UP000064007"/>
    </source>
</evidence>
<keyword evidence="7 10" id="KW-0472">Membrane</keyword>
<protein>
    <recommendedName>
        <fullName evidence="10">UDP-N-acetylglucosamine--N-acetylmuramyl-(pentapeptide) pyrophosphoryl-undecaprenol N-acetylglucosamine transferase</fullName>
        <ecNumber evidence="10">2.4.1.227</ecNumber>
    </recommendedName>
    <alternativeName>
        <fullName evidence="10">Undecaprenyl-PP-MurNAc-pentapeptide-UDPGlcNAc GlcNAc transferase</fullName>
    </alternativeName>
</protein>
<feature type="transmembrane region" description="Helical" evidence="11">
    <location>
        <begin position="97"/>
        <end position="115"/>
    </location>
</feature>
<comment type="catalytic activity">
    <reaction evidence="10">
        <text>di-trans,octa-cis-undecaprenyl diphospho-N-acetyl-alpha-D-muramoyl-L-alanyl-D-glutamyl-meso-2,6-diaminopimeloyl-D-alanyl-D-alanine + UDP-N-acetyl-alpha-D-glucosamine = di-trans,octa-cis-undecaprenyl diphospho-[N-acetyl-alpha-D-glucosaminyl-(1-&gt;4)]-N-acetyl-alpha-D-muramoyl-L-alanyl-D-glutamyl-meso-2,6-diaminopimeloyl-D-alanyl-D-alanine + UDP + H(+)</text>
        <dbReference type="Rhea" id="RHEA:31227"/>
        <dbReference type="ChEBI" id="CHEBI:15378"/>
        <dbReference type="ChEBI" id="CHEBI:57705"/>
        <dbReference type="ChEBI" id="CHEBI:58223"/>
        <dbReference type="ChEBI" id="CHEBI:61387"/>
        <dbReference type="ChEBI" id="CHEBI:61388"/>
        <dbReference type="EC" id="2.4.1.227"/>
    </reaction>
</comment>
<reference evidence="15" key="1">
    <citation type="submission" date="2014-12" db="EMBL/GenBank/DDBJ databases">
        <authorList>
            <person name="Salcher M.M."/>
        </authorList>
    </citation>
    <scope>NUCLEOTIDE SEQUENCE [LARGE SCALE GENOMIC DNA]</scope>
    <source>
        <strain evidence="15">MMS-10A-171</strain>
    </source>
</reference>
<keyword evidence="15" id="KW-1185">Reference proteome</keyword>
<keyword evidence="8 10" id="KW-0131">Cell cycle</keyword>
<dbReference type="AlphaFoldDB" id="A0A0D6EXS2"/>
<keyword evidence="5 10" id="KW-0133">Cell shape</keyword>
<keyword evidence="11" id="KW-0812">Transmembrane</keyword>
<evidence type="ECO:0000256" key="9">
    <source>
        <dbReference type="ARBA" id="ARBA00023316"/>
    </source>
</evidence>
<feature type="binding site" evidence="10">
    <location>
        <begin position="14"/>
        <end position="16"/>
    </location>
    <ligand>
        <name>UDP-N-acetyl-alpha-D-glucosamine</name>
        <dbReference type="ChEBI" id="CHEBI:57705"/>
    </ligand>
</feature>
<evidence type="ECO:0000259" key="12">
    <source>
        <dbReference type="Pfam" id="PF03033"/>
    </source>
</evidence>
<dbReference type="OrthoDB" id="9808936at2"/>
<organism evidence="14 15">
    <name type="scientific">Candidatus Methylopumilus planktonicus</name>
    <dbReference type="NCBI Taxonomy" id="1581557"/>
    <lineage>
        <taxon>Bacteria</taxon>
        <taxon>Pseudomonadati</taxon>
        <taxon>Pseudomonadota</taxon>
        <taxon>Betaproteobacteria</taxon>
        <taxon>Nitrosomonadales</taxon>
        <taxon>Methylophilaceae</taxon>
        <taxon>Candidatus Methylopumilus</taxon>
    </lineage>
</organism>
<feature type="binding site" evidence="10">
    <location>
        <position position="191"/>
    </location>
    <ligand>
        <name>UDP-N-acetyl-alpha-D-glucosamine</name>
        <dbReference type="ChEBI" id="CHEBI:57705"/>
    </ligand>
</feature>
<keyword evidence="11" id="KW-1133">Transmembrane helix</keyword>
<dbReference type="PANTHER" id="PTHR21015">
    <property type="entry name" value="UDP-N-ACETYLGLUCOSAMINE--N-ACETYLMURAMYL-(PENTAPEPTIDE) PYROPHOSPHORYL-UNDECAPRENOL N-ACETYLGLUCOSAMINE TRANSFERASE 1"/>
    <property type="match status" value="1"/>
</dbReference>
<feature type="domain" description="Glycosyltransferase family 28 N-terminal" evidence="12">
    <location>
        <begin position="7"/>
        <end position="144"/>
    </location>
</feature>
<dbReference type="GO" id="GO:0051991">
    <property type="term" value="F:UDP-N-acetyl-D-glucosamine:N-acetylmuramoyl-L-alanyl-D-glutamyl-meso-2,6-diaminopimelyl-D-alanyl-D-alanine-diphosphoundecaprenol 4-beta-N-acetylglucosaminlytransferase activity"/>
    <property type="evidence" value="ECO:0007669"/>
    <property type="project" value="RHEA"/>
</dbReference>
<dbReference type="Proteomes" id="UP000064007">
    <property type="component" value="Chromosome 1"/>
</dbReference>
<keyword evidence="4 10" id="KW-0808">Transferase</keyword>
<dbReference type="Pfam" id="PF03033">
    <property type="entry name" value="Glyco_transf_28"/>
    <property type="match status" value="1"/>
</dbReference>
<evidence type="ECO:0000256" key="10">
    <source>
        <dbReference type="HAMAP-Rule" id="MF_00033"/>
    </source>
</evidence>
<dbReference type="HOGENOM" id="CLU_037404_2_0_4"/>
<sequence length="357" mass="39784">MRPNKKILIVAGGTGGHIYPGIAIADYLKAKGWLITWLGTKNGMENRLIEKKPYQKAMIDISGVRGKSILSWLKLPFTLLIALIQCAITIKNEKPDVVIAMGGYVSFPAGVMARLMGKELIVHEQNSIPGLTNKLLAMIATEIYSAFPIKFIRSSKKIGNPVRNAIRQIVPPIKRFKNRKGPLRLLVVGGSLGAKFFNDTIPLSIKKIHPKNRPTIIHQSGEKHFQELKAAYKKSDIKVDCRAYLDNIEKVYEWADFVIARSGALTVSEFSAAGIPSLLVPFPFAVDNHQFYNAKYLSDKKAARLIIQEEFTADVLSGLLQEMTRKKCLIMAKAALENVATKPEEVIFQACERLIKK</sequence>
<dbReference type="GO" id="GO:0005886">
    <property type="term" value="C:plasma membrane"/>
    <property type="evidence" value="ECO:0007669"/>
    <property type="project" value="UniProtKB-SubCell"/>
</dbReference>
<dbReference type="KEGG" id="mbat:BN1208_1172"/>
<dbReference type="EMBL" id="LN827929">
    <property type="protein sequence ID" value="CEZ20053.1"/>
    <property type="molecule type" value="Genomic_DNA"/>
</dbReference>
<comment type="caution">
    <text evidence="10">Lacks conserved residue(s) required for the propagation of feature annotation.</text>
</comment>